<evidence type="ECO:0000313" key="3">
    <source>
        <dbReference type="WBParaSite" id="L893_g21594.t1"/>
    </source>
</evidence>
<keyword evidence="2" id="KW-1185">Reference proteome</keyword>
<keyword evidence="1" id="KW-0732">Signal</keyword>
<dbReference type="Proteomes" id="UP000095287">
    <property type="component" value="Unplaced"/>
</dbReference>
<dbReference type="WBParaSite" id="L893_g21594.t1">
    <property type="protein sequence ID" value="L893_g21594.t1"/>
    <property type="gene ID" value="L893_g21594"/>
</dbReference>
<reference evidence="3" key="1">
    <citation type="submission" date="2016-11" db="UniProtKB">
        <authorList>
            <consortium name="WormBaseParasite"/>
        </authorList>
    </citation>
    <scope>IDENTIFICATION</scope>
</reference>
<proteinExistence type="predicted"/>
<organism evidence="2 3">
    <name type="scientific">Steinernema glaseri</name>
    <dbReference type="NCBI Taxonomy" id="37863"/>
    <lineage>
        <taxon>Eukaryota</taxon>
        <taxon>Metazoa</taxon>
        <taxon>Ecdysozoa</taxon>
        <taxon>Nematoda</taxon>
        <taxon>Chromadorea</taxon>
        <taxon>Rhabditida</taxon>
        <taxon>Tylenchina</taxon>
        <taxon>Panagrolaimomorpha</taxon>
        <taxon>Strongyloidoidea</taxon>
        <taxon>Steinernematidae</taxon>
        <taxon>Steinernema</taxon>
    </lineage>
</organism>
<evidence type="ECO:0000256" key="1">
    <source>
        <dbReference type="SAM" id="SignalP"/>
    </source>
</evidence>
<evidence type="ECO:0000313" key="2">
    <source>
        <dbReference type="Proteomes" id="UP000095287"/>
    </source>
</evidence>
<name>A0A1I7Z1B0_9BILA</name>
<sequence>MSLLCLANEIILLVLFSFVFPPLTIAASFVYVCPPLGGRASGDSAGYASSLPFSLPLSTQSHCRCVARLLREQIVVVISETARVHRSG</sequence>
<feature type="signal peptide" evidence="1">
    <location>
        <begin position="1"/>
        <end position="26"/>
    </location>
</feature>
<dbReference type="AlphaFoldDB" id="A0A1I7Z1B0"/>
<feature type="chain" id="PRO_5009312843" evidence="1">
    <location>
        <begin position="27"/>
        <end position="88"/>
    </location>
</feature>
<accession>A0A1I7Z1B0</accession>
<protein>
    <submittedName>
        <fullName evidence="3">Secreted protein</fullName>
    </submittedName>
</protein>